<dbReference type="Gene3D" id="3.40.50.720">
    <property type="entry name" value="NAD(P)-binding Rossmann-like Domain"/>
    <property type="match status" value="1"/>
</dbReference>
<reference evidence="3 4" key="1">
    <citation type="submission" date="2020-01" db="EMBL/GenBank/DDBJ databases">
        <title>Paenibacillus soybeanensis sp. nov. isolated from the nodules of soybean (Glycine max(L.) Merr).</title>
        <authorList>
            <person name="Wang H."/>
        </authorList>
    </citation>
    <scope>NUCLEOTIDE SEQUENCE [LARGE SCALE GENOMIC DNA]</scope>
    <source>
        <strain evidence="3 4">DSM 23054</strain>
    </source>
</reference>
<comment type="similarity">
    <text evidence="1">Belongs to the short-chain dehydrogenases/reductases (SDR) family.</text>
</comment>
<dbReference type="EC" id="1.1.1.47" evidence="3"/>
<dbReference type="Pfam" id="PF13561">
    <property type="entry name" value="adh_short_C2"/>
    <property type="match status" value="1"/>
</dbReference>
<sequence>MQDRVAIVTGAASGIGRGIAEVLLREGCRVSVLDWNEEIGSRAVLEMTEDRDRVRFIRTDVSREADISHAVERTVAQWGTVDILVNNVGTHYHNSVERTTADDFDKVLTTDLRGHFLAIQNVLPFMKEQGRGSIVNIASVHALQTQPHFSVYAAVKGGVVSMSRSIALEYAPLGIRINTVLPGMTRNSNVDRRMAPLNEKEREDLERKMARNIPLGRIAEAAEIGEAVAFLASDRASFITGSTLVVDGGESSHLSWR</sequence>
<dbReference type="PRINTS" id="PR00081">
    <property type="entry name" value="GDHRDH"/>
</dbReference>
<dbReference type="FunFam" id="3.40.50.720:FF:000084">
    <property type="entry name" value="Short-chain dehydrogenase reductase"/>
    <property type="match status" value="1"/>
</dbReference>
<protein>
    <submittedName>
        <fullName evidence="3">Glucose 1-dehydrogenase</fullName>
        <ecNumber evidence="3">1.1.1.47</ecNumber>
    </submittedName>
</protein>
<dbReference type="PRINTS" id="PR00080">
    <property type="entry name" value="SDRFAMILY"/>
</dbReference>
<dbReference type="GO" id="GO:0047936">
    <property type="term" value="F:glucose 1-dehydrogenase [NAD(P)+] activity"/>
    <property type="evidence" value="ECO:0007669"/>
    <property type="project" value="UniProtKB-EC"/>
</dbReference>
<dbReference type="InterPro" id="IPR002347">
    <property type="entry name" value="SDR_fam"/>
</dbReference>
<evidence type="ECO:0000256" key="2">
    <source>
        <dbReference type="ARBA" id="ARBA00023002"/>
    </source>
</evidence>
<dbReference type="PANTHER" id="PTHR42879">
    <property type="entry name" value="3-OXOACYL-(ACYL-CARRIER-PROTEIN) REDUCTASE"/>
    <property type="match status" value="1"/>
</dbReference>
<dbReference type="Proteomes" id="UP000558113">
    <property type="component" value="Unassembled WGS sequence"/>
</dbReference>
<keyword evidence="4" id="KW-1185">Reference proteome</keyword>
<dbReference type="GO" id="GO:0008206">
    <property type="term" value="P:bile acid metabolic process"/>
    <property type="evidence" value="ECO:0007669"/>
    <property type="project" value="UniProtKB-ARBA"/>
</dbReference>
<dbReference type="CDD" id="cd05233">
    <property type="entry name" value="SDR_c"/>
    <property type="match status" value="1"/>
</dbReference>
<organism evidence="3 4">
    <name type="scientific">Paenibacillus sacheonensis</name>
    <dbReference type="NCBI Taxonomy" id="742054"/>
    <lineage>
        <taxon>Bacteria</taxon>
        <taxon>Bacillati</taxon>
        <taxon>Bacillota</taxon>
        <taxon>Bacilli</taxon>
        <taxon>Bacillales</taxon>
        <taxon>Paenibacillaceae</taxon>
        <taxon>Paenibacillus</taxon>
    </lineage>
</organism>
<dbReference type="PANTHER" id="PTHR42879:SF2">
    <property type="entry name" value="3-OXOACYL-[ACYL-CARRIER-PROTEIN] REDUCTASE FABG"/>
    <property type="match status" value="1"/>
</dbReference>
<comment type="caution">
    <text evidence="3">The sequence shown here is derived from an EMBL/GenBank/DDBJ whole genome shotgun (WGS) entry which is preliminary data.</text>
</comment>
<dbReference type="SUPFAM" id="SSF51735">
    <property type="entry name" value="NAD(P)-binding Rossmann-fold domains"/>
    <property type="match status" value="1"/>
</dbReference>
<accession>A0A7X4YPF7</accession>
<evidence type="ECO:0000313" key="4">
    <source>
        <dbReference type="Proteomes" id="UP000558113"/>
    </source>
</evidence>
<dbReference type="RefSeq" id="WP_161698606.1">
    <property type="nucleotide sequence ID" value="NZ_JAAAMU010000006.1"/>
</dbReference>
<proteinExistence type="inferred from homology"/>
<name>A0A7X4YPF7_9BACL</name>
<dbReference type="AlphaFoldDB" id="A0A7X4YPF7"/>
<dbReference type="NCBIfam" id="NF005559">
    <property type="entry name" value="PRK07231.1"/>
    <property type="match status" value="1"/>
</dbReference>
<keyword evidence="2 3" id="KW-0560">Oxidoreductase</keyword>
<evidence type="ECO:0000313" key="3">
    <source>
        <dbReference type="EMBL" id="NBC70058.1"/>
    </source>
</evidence>
<dbReference type="InterPro" id="IPR050259">
    <property type="entry name" value="SDR"/>
</dbReference>
<gene>
    <name evidence="3" type="ORF">GT003_13760</name>
</gene>
<dbReference type="OrthoDB" id="9803333at2"/>
<evidence type="ECO:0000256" key="1">
    <source>
        <dbReference type="ARBA" id="ARBA00006484"/>
    </source>
</evidence>
<dbReference type="EMBL" id="JAAAMU010000006">
    <property type="protein sequence ID" value="NBC70058.1"/>
    <property type="molecule type" value="Genomic_DNA"/>
</dbReference>
<dbReference type="InterPro" id="IPR036291">
    <property type="entry name" value="NAD(P)-bd_dom_sf"/>
</dbReference>